<comment type="pathway">
    <text evidence="2">Cell wall biogenesis; peptidoglycan biosynthesis.</text>
</comment>
<dbReference type="InterPro" id="IPR050515">
    <property type="entry name" value="Beta-lactam/transpept"/>
</dbReference>
<dbReference type="GO" id="GO:0008658">
    <property type="term" value="F:penicillin binding"/>
    <property type="evidence" value="ECO:0007669"/>
    <property type="project" value="InterPro"/>
</dbReference>
<dbReference type="RefSeq" id="WP_055739192.1">
    <property type="nucleotide sequence ID" value="NZ_JAAIWL010000014.1"/>
</dbReference>
<sequence length="582" mass="65372">MRIKRYYFLATLILLMISTLIARLVQIQLLNTESYSNHHINLLKESVAQRTQEIVIDDGRGQFLDRSGKPLTYLEKPVLILFPFLKNSKWNESKLADILNIPINRLQTEIENAKEPFVFGGKEPYILNEEQMKSINNLKIPGVFAVNKRSPNNNNSAAQLIGIVGEQAETFLKRYPDKKGMQNVKIGITGLQKQFDEFLLPEGESKLIYHVDALGEPLFGVDVKYSGSGNPYYPVNVQTTIDKNLQAKIEHLVDKYHIKKGGVILLDIKNNSVLASVSRPAMDPSHPFANDAATNMMTTARIPGSVFKTVTAAATIENDAVRDDELFHCSENMYRKPDKRKLGELNFDESFSQSCNRTFGDLAKRLKDKNPSLLEEYAKRLGLTGQISWHGDVYHLEDFHQLQEDKGRVFADSKSKKDGNLVAQTGIGQQEVRVTPLGVANMMATIARGGQKEMVRAVSALKYRDGTTLVHFPQKKLEGEIISRVTALKLQKMLRHVVTSENGTGRWFGNLPYEVAGKSGTAETGIFKGDQQLHHKWFAGYFPFQQPKYSLVTVNLGVPENEGGVNSLFADIVSLLYEEDHK</sequence>
<evidence type="ECO:0000313" key="10">
    <source>
        <dbReference type="Proteomes" id="UP000051888"/>
    </source>
</evidence>
<dbReference type="UniPathway" id="UPA00219"/>
<dbReference type="InterPro" id="IPR012338">
    <property type="entry name" value="Beta-lactam/transpept-like"/>
</dbReference>
<dbReference type="InterPro" id="IPR001460">
    <property type="entry name" value="PCN-bd_Tpept"/>
</dbReference>
<reference evidence="9 10" key="1">
    <citation type="submission" date="2015-09" db="EMBL/GenBank/DDBJ databases">
        <title>Genome sequencing project for genomic taxonomy and phylogenomics of Bacillus-like bacteria.</title>
        <authorList>
            <person name="Liu B."/>
            <person name="Wang J."/>
            <person name="Zhu Y."/>
            <person name="Liu G."/>
            <person name="Chen Q."/>
            <person name="Chen Z."/>
            <person name="Lan J."/>
            <person name="Che J."/>
            <person name="Ge C."/>
            <person name="Shi H."/>
            <person name="Pan Z."/>
            <person name="Liu X."/>
        </authorList>
    </citation>
    <scope>NUCLEOTIDE SEQUENCE [LARGE SCALE GENOMIC DNA]</scope>
    <source>
        <strain evidence="9 10">LMG 18435</strain>
    </source>
</reference>
<evidence type="ECO:0000259" key="8">
    <source>
        <dbReference type="Pfam" id="PF03717"/>
    </source>
</evidence>
<evidence type="ECO:0000256" key="1">
    <source>
        <dbReference type="ARBA" id="ARBA00004370"/>
    </source>
</evidence>
<dbReference type="PANTHER" id="PTHR30627:SF24">
    <property type="entry name" value="PENICILLIN-BINDING PROTEIN 4B"/>
    <property type="match status" value="1"/>
</dbReference>
<comment type="similarity">
    <text evidence="3">Belongs to the transpeptidase family.</text>
</comment>
<comment type="caution">
    <text evidence="9">The sequence shown here is derived from an EMBL/GenBank/DDBJ whole genome shotgun (WGS) entry which is preliminary data.</text>
</comment>
<accession>A0A0Q3THN2</accession>
<protein>
    <recommendedName>
        <fullName evidence="4">serine-type D-Ala-D-Ala carboxypeptidase</fullName>
        <ecNumber evidence="4">3.4.16.4</ecNumber>
    </recommendedName>
</protein>
<dbReference type="GO" id="GO:0071972">
    <property type="term" value="F:peptidoglycan L,D-transpeptidase activity"/>
    <property type="evidence" value="ECO:0007669"/>
    <property type="project" value="TreeGrafter"/>
</dbReference>
<evidence type="ECO:0000256" key="2">
    <source>
        <dbReference type="ARBA" id="ARBA00004752"/>
    </source>
</evidence>
<evidence type="ECO:0000256" key="6">
    <source>
        <dbReference type="ARBA" id="ARBA00034000"/>
    </source>
</evidence>
<comment type="subcellular location">
    <subcellularLocation>
        <location evidence="1">Membrane</location>
    </subcellularLocation>
</comment>
<keyword evidence="10" id="KW-1185">Reference proteome</keyword>
<evidence type="ECO:0000256" key="4">
    <source>
        <dbReference type="ARBA" id="ARBA00012448"/>
    </source>
</evidence>
<gene>
    <name evidence="9" type="ORF">AN964_08115</name>
</gene>
<dbReference type="Pfam" id="PF03717">
    <property type="entry name" value="PBP_dimer"/>
    <property type="match status" value="1"/>
</dbReference>
<dbReference type="OrthoDB" id="2985542at2"/>
<dbReference type="InterPro" id="IPR005311">
    <property type="entry name" value="PBP_dimer"/>
</dbReference>
<dbReference type="Gene3D" id="3.40.710.10">
    <property type="entry name" value="DD-peptidase/beta-lactamase superfamily"/>
    <property type="match status" value="1"/>
</dbReference>
<dbReference type="InterPro" id="IPR036138">
    <property type="entry name" value="PBP_dimer_sf"/>
</dbReference>
<dbReference type="EC" id="3.4.16.4" evidence="4"/>
<feature type="domain" description="Penicillin-binding protein transpeptidase" evidence="7">
    <location>
        <begin position="261"/>
        <end position="563"/>
    </location>
</feature>
<dbReference type="STRING" id="157838.AN964_08115"/>
<evidence type="ECO:0000313" key="9">
    <source>
        <dbReference type="EMBL" id="KQL53462.1"/>
    </source>
</evidence>
<comment type="catalytic activity">
    <reaction evidence="6">
        <text>Preferential cleavage: (Ac)2-L-Lys-D-Ala-|-D-Ala. Also transpeptidation of peptidyl-alanyl moieties that are N-acyl substituents of D-alanine.</text>
        <dbReference type="EC" id="3.4.16.4"/>
    </reaction>
</comment>
<evidence type="ECO:0000256" key="5">
    <source>
        <dbReference type="ARBA" id="ARBA00023136"/>
    </source>
</evidence>
<dbReference type="GO" id="GO:0009002">
    <property type="term" value="F:serine-type D-Ala-D-Ala carboxypeptidase activity"/>
    <property type="evidence" value="ECO:0007669"/>
    <property type="project" value="UniProtKB-EC"/>
</dbReference>
<name>A0A0Q3THN2_9BACI</name>
<dbReference type="Proteomes" id="UP000051888">
    <property type="component" value="Unassembled WGS sequence"/>
</dbReference>
<dbReference type="SUPFAM" id="SSF56519">
    <property type="entry name" value="Penicillin binding protein dimerisation domain"/>
    <property type="match status" value="1"/>
</dbReference>
<dbReference type="EMBL" id="LJJC01000004">
    <property type="protein sequence ID" value="KQL53462.1"/>
    <property type="molecule type" value="Genomic_DNA"/>
</dbReference>
<feature type="domain" description="Penicillin-binding protein dimerisation" evidence="8">
    <location>
        <begin position="59"/>
        <end position="217"/>
    </location>
</feature>
<organism evidence="9 10">
    <name type="scientific">Heyndrickxia shackletonii</name>
    <dbReference type="NCBI Taxonomy" id="157838"/>
    <lineage>
        <taxon>Bacteria</taxon>
        <taxon>Bacillati</taxon>
        <taxon>Bacillota</taxon>
        <taxon>Bacilli</taxon>
        <taxon>Bacillales</taxon>
        <taxon>Bacillaceae</taxon>
        <taxon>Heyndrickxia</taxon>
    </lineage>
</organism>
<dbReference type="PATRIC" id="fig|157838.3.peg.1777"/>
<evidence type="ECO:0000259" key="7">
    <source>
        <dbReference type="Pfam" id="PF00905"/>
    </source>
</evidence>
<dbReference type="Gene3D" id="3.90.1310.10">
    <property type="entry name" value="Penicillin-binding protein 2a (Domain 2)"/>
    <property type="match status" value="1"/>
</dbReference>
<dbReference type="Pfam" id="PF00905">
    <property type="entry name" value="Transpeptidase"/>
    <property type="match status" value="1"/>
</dbReference>
<evidence type="ECO:0000256" key="3">
    <source>
        <dbReference type="ARBA" id="ARBA00007171"/>
    </source>
</evidence>
<dbReference type="GO" id="GO:0071555">
    <property type="term" value="P:cell wall organization"/>
    <property type="evidence" value="ECO:0007669"/>
    <property type="project" value="TreeGrafter"/>
</dbReference>
<dbReference type="GO" id="GO:0005886">
    <property type="term" value="C:plasma membrane"/>
    <property type="evidence" value="ECO:0007669"/>
    <property type="project" value="TreeGrafter"/>
</dbReference>
<proteinExistence type="inferred from homology"/>
<keyword evidence="5" id="KW-0472">Membrane</keyword>
<dbReference type="SUPFAM" id="SSF56601">
    <property type="entry name" value="beta-lactamase/transpeptidase-like"/>
    <property type="match status" value="1"/>
</dbReference>
<dbReference type="AlphaFoldDB" id="A0A0Q3THN2"/>
<dbReference type="PANTHER" id="PTHR30627">
    <property type="entry name" value="PEPTIDOGLYCAN D,D-TRANSPEPTIDASE"/>
    <property type="match status" value="1"/>
</dbReference>
<dbReference type="GO" id="GO:0009252">
    <property type="term" value="P:peptidoglycan biosynthetic process"/>
    <property type="evidence" value="ECO:0007669"/>
    <property type="project" value="UniProtKB-UniPathway"/>
</dbReference>